<dbReference type="PANTHER" id="PTHR43300:SF4">
    <property type="entry name" value="ACYL-[ACYL-CARRIER-PROTEIN]--UDP-N-ACETYLGLUCOSAMINE O-ACYLTRANSFERASE"/>
    <property type="match status" value="1"/>
</dbReference>
<gene>
    <name evidence="1" type="ORF">DFH45_004648</name>
</gene>
<dbReference type="EMBL" id="JABSXK010000001">
    <property type="protein sequence ID" value="NRV11685.1"/>
    <property type="molecule type" value="Genomic_DNA"/>
</dbReference>
<reference evidence="1" key="1">
    <citation type="submission" date="2020-05" db="EMBL/GenBank/DDBJ databases">
        <title>Genomic insights into acetone-butanol-ethanol (ABE) fermentation by sequencing solventogenic clostridia strains.</title>
        <authorList>
            <person name="Brown S."/>
        </authorList>
    </citation>
    <scope>NUCLEOTIDE SEQUENCE</scope>
    <source>
        <strain evidence="1">DJ126</strain>
    </source>
</reference>
<dbReference type="RefSeq" id="WP_065416742.1">
    <property type="nucleotide sequence ID" value="NZ_BKAK01000043.1"/>
</dbReference>
<dbReference type="InterPro" id="IPR050179">
    <property type="entry name" value="Trans_hexapeptide_repeat"/>
</dbReference>
<dbReference type="CDD" id="cd03360">
    <property type="entry name" value="LbH_AT_putative"/>
    <property type="match status" value="1"/>
</dbReference>
<organism evidence="1 2">
    <name type="scientific">Clostridium beijerinckii</name>
    <name type="common">Clostridium MP</name>
    <dbReference type="NCBI Taxonomy" id="1520"/>
    <lineage>
        <taxon>Bacteria</taxon>
        <taxon>Bacillati</taxon>
        <taxon>Bacillota</taxon>
        <taxon>Clostridia</taxon>
        <taxon>Eubacteriales</taxon>
        <taxon>Clostridiaceae</taxon>
        <taxon>Clostridium</taxon>
    </lineage>
</organism>
<dbReference type="PANTHER" id="PTHR43300">
    <property type="entry name" value="ACETYLTRANSFERASE"/>
    <property type="match status" value="1"/>
</dbReference>
<evidence type="ECO:0000313" key="1">
    <source>
        <dbReference type="EMBL" id="NRV11685.1"/>
    </source>
</evidence>
<dbReference type="NCBIfam" id="TIGR03570">
    <property type="entry name" value="NeuD_NnaD"/>
    <property type="match status" value="1"/>
</dbReference>
<dbReference type="Gene3D" id="2.160.10.10">
    <property type="entry name" value="Hexapeptide repeat proteins"/>
    <property type="match status" value="1"/>
</dbReference>
<dbReference type="InterPro" id="IPR001451">
    <property type="entry name" value="Hexapep"/>
</dbReference>
<evidence type="ECO:0000313" key="2">
    <source>
        <dbReference type="Proteomes" id="UP000821656"/>
    </source>
</evidence>
<name>A0A1B9BPR7_CLOBE</name>
<accession>A0A1B9BPR7</accession>
<dbReference type="Proteomes" id="UP000821656">
    <property type="component" value="Unassembled WGS sequence"/>
</dbReference>
<dbReference type="SUPFAM" id="SSF51161">
    <property type="entry name" value="Trimeric LpxA-like enzymes"/>
    <property type="match status" value="1"/>
</dbReference>
<dbReference type="AlphaFoldDB" id="A0A1B9BPR7"/>
<sequence length="225" mass="25335">MDKNKKLIIIGDSAFAQIAYEYFTYDSDYEVVAFSVEKNYLKDKEMLGLPVIPLEDIEKLYDPENHYVFVATVYKKLNRLRTRLMKECKNKGYKLASYISSHAFVWKNVKMGEHCFIFENNVVQPFVELGNNTVLWSGNHIGHHSRFGDNCFVASHAVVSGFCNIGDNCFIGVNATIINNINIGSDCIIGAGALVLKDIESGKIVKGKASDVEFLSERTKNSLKE</sequence>
<comment type="caution">
    <text evidence="1">The sequence shown here is derived from an EMBL/GenBank/DDBJ whole genome shotgun (WGS) entry which is preliminary data.</text>
</comment>
<dbReference type="Gene3D" id="3.40.50.20">
    <property type="match status" value="1"/>
</dbReference>
<dbReference type="Pfam" id="PF00132">
    <property type="entry name" value="Hexapep"/>
    <property type="match status" value="1"/>
</dbReference>
<protein>
    <submittedName>
        <fullName evidence="1">Sugar O-acyltransferase (Sialic acid O-acetyltransferase NeuD family)</fullName>
    </submittedName>
</protein>
<dbReference type="InterPro" id="IPR011004">
    <property type="entry name" value="Trimer_LpxA-like_sf"/>
</dbReference>
<dbReference type="InterPro" id="IPR020019">
    <property type="entry name" value="AcTrfase_PglD-like"/>
</dbReference>
<dbReference type="GeneID" id="66345522"/>
<proteinExistence type="predicted"/>